<evidence type="ECO:0000313" key="3">
    <source>
        <dbReference type="Proteomes" id="UP000266673"/>
    </source>
</evidence>
<accession>A0A397UXR3</accession>
<keyword evidence="3" id="KW-1185">Reference proteome</keyword>
<dbReference type="AlphaFoldDB" id="A0A397UXR3"/>
<feature type="compositionally biased region" description="Basic and acidic residues" evidence="1">
    <location>
        <begin position="13"/>
        <end position="28"/>
    </location>
</feature>
<proteinExistence type="predicted"/>
<protein>
    <submittedName>
        <fullName evidence="2">Uncharacterized protein</fullName>
    </submittedName>
</protein>
<dbReference type="OrthoDB" id="2156052at2759"/>
<organism evidence="2 3">
    <name type="scientific">Gigaspora rosea</name>
    <dbReference type="NCBI Taxonomy" id="44941"/>
    <lineage>
        <taxon>Eukaryota</taxon>
        <taxon>Fungi</taxon>
        <taxon>Fungi incertae sedis</taxon>
        <taxon>Mucoromycota</taxon>
        <taxon>Glomeromycotina</taxon>
        <taxon>Glomeromycetes</taxon>
        <taxon>Diversisporales</taxon>
        <taxon>Gigasporaceae</taxon>
        <taxon>Gigaspora</taxon>
    </lineage>
</organism>
<gene>
    <name evidence="2" type="ORF">C2G38_2248275</name>
</gene>
<evidence type="ECO:0000313" key="2">
    <source>
        <dbReference type="EMBL" id="RIB14391.1"/>
    </source>
</evidence>
<evidence type="ECO:0000256" key="1">
    <source>
        <dbReference type="SAM" id="MobiDB-lite"/>
    </source>
</evidence>
<sequence>MNMDLNTDGVVSPEKRKLEESDTDSDTKDAVDQVYSYMAELGLQYGVLSTYNNHWFLYRLKDNPTELRKNDTKKLIMMMGDIKSQKVLGDVTNGHLEEMNMDLNTDGVVSRKLEELDTDSNTSTTPSKRRNITMYHKI</sequence>
<dbReference type="Proteomes" id="UP000266673">
    <property type="component" value="Unassembled WGS sequence"/>
</dbReference>
<reference evidence="2 3" key="1">
    <citation type="submission" date="2018-06" db="EMBL/GenBank/DDBJ databases">
        <title>Comparative genomics reveals the genomic features of Rhizophagus irregularis, R. cerebriforme, R. diaphanum and Gigaspora rosea, and their symbiotic lifestyle signature.</title>
        <authorList>
            <person name="Morin E."/>
            <person name="San Clemente H."/>
            <person name="Chen E.C.H."/>
            <person name="De La Providencia I."/>
            <person name="Hainaut M."/>
            <person name="Kuo A."/>
            <person name="Kohler A."/>
            <person name="Murat C."/>
            <person name="Tang N."/>
            <person name="Roy S."/>
            <person name="Loubradou J."/>
            <person name="Henrissat B."/>
            <person name="Grigoriev I.V."/>
            <person name="Corradi N."/>
            <person name="Roux C."/>
            <person name="Martin F.M."/>
        </authorList>
    </citation>
    <scope>NUCLEOTIDE SEQUENCE [LARGE SCALE GENOMIC DNA]</scope>
    <source>
        <strain evidence="2 3">DAOM 194757</strain>
    </source>
</reference>
<feature type="region of interest" description="Disordered" evidence="1">
    <location>
        <begin position="118"/>
        <end position="138"/>
    </location>
</feature>
<comment type="caution">
    <text evidence="2">The sequence shown here is derived from an EMBL/GenBank/DDBJ whole genome shotgun (WGS) entry which is preliminary data.</text>
</comment>
<name>A0A397UXR3_9GLOM</name>
<feature type="compositionally biased region" description="Basic residues" evidence="1">
    <location>
        <begin position="127"/>
        <end position="138"/>
    </location>
</feature>
<dbReference type="EMBL" id="QKWP01000835">
    <property type="protein sequence ID" value="RIB14391.1"/>
    <property type="molecule type" value="Genomic_DNA"/>
</dbReference>
<feature type="region of interest" description="Disordered" evidence="1">
    <location>
        <begin position="1"/>
        <end position="28"/>
    </location>
</feature>